<accession>A0A382MD56</accession>
<dbReference type="AlphaFoldDB" id="A0A382MD56"/>
<feature type="non-terminal residue" evidence="1">
    <location>
        <position position="27"/>
    </location>
</feature>
<evidence type="ECO:0000313" key="1">
    <source>
        <dbReference type="EMBL" id="SVC45171.1"/>
    </source>
</evidence>
<gene>
    <name evidence="1" type="ORF">METZ01_LOCUS298025</name>
</gene>
<proteinExistence type="predicted"/>
<organism evidence="1">
    <name type="scientific">marine metagenome</name>
    <dbReference type="NCBI Taxonomy" id="408172"/>
    <lineage>
        <taxon>unclassified sequences</taxon>
        <taxon>metagenomes</taxon>
        <taxon>ecological metagenomes</taxon>
    </lineage>
</organism>
<dbReference type="EMBL" id="UINC01091974">
    <property type="protein sequence ID" value="SVC45171.1"/>
    <property type="molecule type" value="Genomic_DNA"/>
</dbReference>
<sequence>MINLTLDALIFQQTRKPDEIIIVNGGG</sequence>
<protein>
    <submittedName>
        <fullName evidence="1">Uncharacterized protein</fullName>
    </submittedName>
</protein>
<reference evidence="1" key="1">
    <citation type="submission" date="2018-05" db="EMBL/GenBank/DDBJ databases">
        <authorList>
            <person name="Lanie J.A."/>
            <person name="Ng W.-L."/>
            <person name="Kazmierczak K.M."/>
            <person name="Andrzejewski T.M."/>
            <person name="Davidsen T.M."/>
            <person name="Wayne K.J."/>
            <person name="Tettelin H."/>
            <person name="Glass J.I."/>
            <person name="Rusch D."/>
            <person name="Podicherti R."/>
            <person name="Tsui H.-C.T."/>
            <person name="Winkler M.E."/>
        </authorList>
    </citation>
    <scope>NUCLEOTIDE SEQUENCE</scope>
</reference>
<name>A0A382MD56_9ZZZZ</name>